<dbReference type="InterPro" id="IPR015947">
    <property type="entry name" value="PUA-like_sf"/>
</dbReference>
<dbReference type="SUPFAM" id="SSF88697">
    <property type="entry name" value="PUA domain-like"/>
    <property type="match status" value="1"/>
</dbReference>
<evidence type="ECO:0000313" key="3">
    <source>
        <dbReference type="EMBL" id="ACY14743.1"/>
    </source>
</evidence>
<dbReference type="Gene3D" id="1.20.58.1480">
    <property type="match status" value="1"/>
</dbReference>
<dbReference type="Gene3D" id="2.30.130.40">
    <property type="entry name" value="LON domain-like"/>
    <property type="match status" value="1"/>
</dbReference>
<feature type="transmembrane region" description="Helical" evidence="1">
    <location>
        <begin position="12"/>
        <end position="34"/>
    </location>
</feature>
<dbReference type="AlphaFoldDB" id="D0LH21"/>
<gene>
    <name evidence="3" type="ordered locus">Hoch_2198</name>
</gene>
<accession>D0LH21</accession>
<dbReference type="PANTHER" id="PTHR46732">
    <property type="entry name" value="ATP-DEPENDENT PROTEASE LA (LON) DOMAIN PROTEIN"/>
    <property type="match status" value="1"/>
</dbReference>
<dbReference type="PANTHER" id="PTHR46732:SF8">
    <property type="entry name" value="ATP-DEPENDENT PROTEASE LA (LON) DOMAIN PROTEIN"/>
    <property type="match status" value="1"/>
</dbReference>
<keyword evidence="1" id="KW-0472">Membrane</keyword>
<sequence length="219" mass="24123">MSDSLDASLLRSVAMFPLPNVVLLPGALVPLHIFEPRYRDMTRDVLDGSGLIAMARLRDGYEADYHGRPPVHETLGVGRVIASDELDDGRYNILVRGLVRARVVEEMAPETSYRRIRAEAIPDGEAAAEVLAALHRKLIVLCDQLADALDQGGEQLHELVRNESDPCACTDVVCAALVTEIDERQRLLETADPAERMSYAMHHVNRLIGEFGPSSPLMS</sequence>
<evidence type="ECO:0000313" key="4">
    <source>
        <dbReference type="Proteomes" id="UP000001880"/>
    </source>
</evidence>
<dbReference type="InterPro" id="IPR046336">
    <property type="entry name" value="Lon_prtase_N_sf"/>
</dbReference>
<keyword evidence="4" id="KW-1185">Reference proteome</keyword>
<dbReference type="SMART" id="SM00464">
    <property type="entry name" value="LON"/>
    <property type="match status" value="1"/>
</dbReference>
<name>D0LH21_HALO1</name>
<dbReference type="Proteomes" id="UP000001880">
    <property type="component" value="Chromosome"/>
</dbReference>
<dbReference type="eggNOG" id="COG2802">
    <property type="taxonomic scope" value="Bacteria"/>
</dbReference>
<feature type="domain" description="Lon N-terminal" evidence="2">
    <location>
        <begin position="13"/>
        <end position="208"/>
    </location>
</feature>
<dbReference type="InterPro" id="IPR003111">
    <property type="entry name" value="Lon_prtase_N"/>
</dbReference>
<keyword evidence="1" id="KW-1133">Transmembrane helix</keyword>
<protein>
    <submittedName>
        <fullName evidence="3">Peptidase S16 lon domain protein</fullName>
    </submittedName>
</protein>
<organism evidence="3 4">
    <name type="scientific">Haliangium ochraceum (strain DSM 14365 / JCM 11303 / SMP-2)</name>
    <dbReference type="NCBI Taxonomy" id="502025"/>
    <lineage>
        <taxon>Bacteria</taxon>
        <taxon>Pseudomonadati</taxon>
        <taxon>Myxococcota</taxon>
        <taxon>Polyangia</taxon>
        <taxon>Haliangiales</taxon>
        <taxon>Kofleriaceae</taxon>
        <taxon>Haliangium</taxon>
    </lineage>
</organism>
<keyword evidence="1" id="KW-0812">Transmembrane</keyword>
<dbReference type="Pfam" id="PF02190">
    <property type="entry name" value="LON_substr_bdg"/>
    <property type="match status" value="1"/>
</dbReference>
<evidence type="ECO:0000256" key="1">
    <source>
        <dbReference type="SAM" id="Phobius"/>
    </source>
</evidence>
<dbReference type="STRING" id="502025.Hoch_2198"/>
<dbReference type="PROSITE" id="PS51787">
    <property type="entry name" value="LON_N"/>
    <property type="match status" value="1"/>
</dbReference>
<dbReference type="HOGENOM" id="CLU_048359_2_0_7"/>
<dbReference type="KEGG" id="hoh:Hoch_2198"/>
<proteinExistence type="predicted"/>
<dbReference type="RefSeq" id="WP_012827351.1">
    <property type="nucleotide sequence ID" value="NC_013440.1"/>
</dbReference>
<dbReference type="EMBL" id="CP001804">
    <property type="protein sequence ID" value="ACY14743.1"/>
    <property type="molecule type" value="Genomic_DNA"/>
</dbReference>
<evidence type="ECO:0000259" key="2">
    <source>
        <dbReference type="PROSITE" id="PS51787"/>
    </source>
</evidence>
<reference evidence="3 4" key="1">
    <citation type="journal article" date="2010" name="Stand. Genomic Sci.">
        <title>Complete genome sequence of Haliangium ochraceum type strain (SMP-2).</title>
        <authorList>
            <consortium name="US DOE Joint Genome Institute (JGI-PGF)"/>
            <person name="Ivanova N."/>
            <person name="Daum C."/>
            <person name="Lang E."/>
            <person name="Abt B."/>
            <person name="Kopitz M."/>
            <person name="Saunders E."/>
            <person name="Lapidus A."/>
            <person name="Lucas S."/>
            <person name="Glavina Del Rio T."/>
            <person name="Nolan M."/>
            <person name="Tice H."/>
            <person name="Copeland A."/>
            <person name="Cheng J.F."/>
            <person name="Chen F."/>
            <person name="Bruce D."/>
            <person name="Goodwin L."/>
            <person name="Pitluck S."/>
            <person name="Mavromatis K."/>
            <person name="Pati A."/>
            <person name="Mikhailova N."/>
            <person name="Chen A."/>
            <person name="Palaniappan K."/>
            <person name="Land M."/>
            <person name="Hauser L."/>
            <person name="Chang Y.J."/>
            <person name="Jeffries C.D."/>
            <person name="Detter J.C."/>
            <person name="Brettin T."/>
            <person name="Rohde M."/>
            <person name="Goker M."/>
            <person name="Bristow J."/>
            <person name="Markowitz V."/>
            <person name="Eisen J.A."/>
            <person name="Hugenholtz P."/>
            <person name="Kyrpides N.C."/>
            <person name="Klenk H.P."/>
        </authorList>
    </citation>
    <scope>NUCLEOTIDE SEQUENCE [LARGE SCALE GENOMIC DNA]</scope>
    <source>
        <strain evidence="4">DSM 14365 / CIP 107738 / JCM 11303 / AJ 13395 / SMP-2</strain>
    </source>
</reference>